<dbReference type="OrthoDB" id="9794834at2"/>
<dbReference type="CDD" id="cd00093">
    <property type="entry name" value="HTH_XRE"/>
    <property type="match status" value="1"/>
</dbReference>
<evidence type="ECO:0000256" key="1">
    <source>
        <dbReference type="ARBA" id="ARBA00023125"/>
    </source>
</evidence>
<name>A0A1L7CY89_9CORY</name>
<dbReference type="Pfam" id="PF01381">
    <property type="entry name" value="HTH_3"/>
    <property type="match status" value="1"/>
</dbReference>
<dbReference type="InterPro" id="IPR001387">
    <property type="entry name" value="Cro/C1-type_HTH"/>
</dbReference>
<sequence>MDINVAEAFPPGGFIEEELEERGWTQETLAEIMGVDRQIVSDVIGGRRRISIRTARRLGAAFGTSAEYWLNLQNLYELHVEGQSASDEQLSDVQRRARLNELAPISALQQRGLLPAEPLTAVEAEVCRLFGMDSIHDEPADYRMAARRSNRVADMTPLQRTWVALVRRRAEDMPEVAPFSEDAFREMARKTAQLTREPESLAELPRRFAEVGVRLCHIGALPGSRIDGCTMYLDEAGRQPIVGISGRGKRFDKVLFTILHELAHLACGHVSPNAPVVSEGEHVDGIEREADDLAATWLLPEGLATPPARIRRPWVDEQAAKNGVHPIVVIGRLQHEGRIPWRSALARNAPQATEYLARWA</sequence>
<dbReference type="SUPFAM" id="SSF47413">
    <property type="entry name" value="lambda repressor-like DNA-binding domains"/>
    <property type="match status" value="1"/>
</dbReference>
<evidence type="ECO:0000313" key="4">
    <source>
        <dbReference type="Proteomes" id="UP000185469"/>
    </source>
</evidence>
<dbReference type="Gene3D" id="1.10.260.40">
    <property type="entry name" value="lambda repressor-like DNA-binding domains"/>
    <property type="match status" value="1"/>
</dbReference>
<dbReference type="GO" id="GO:0003677">
    <property type="term" value="F:DNA binding"/>
    <property type="evidence" value="ECO:0007669"/>
    <property type="project" value="UniProtKB-KW"/>
</dbReference>
<dbReference type="InterPro" id="IPR013430">
    <property type="entry name" value="Toxin_antidote_HigA"/>
</dbReference>
<evidence type="ECO:0000313" key="3">
    <source>
        <dbReference type="EMBL" id="APT90800.1"/>
    </source>
</evidence>
<accession>A0A1L7CY89</accession>
<dbReference type="InterPro" id="IPR010982">
    <property type="entry name" value="Lambda_DNA-bd_dom_sf"/>
</dbReference>
<dbReference type="NCBIfam" id="TIGR02607">
    <property type="entry name" value="antidote_HigA"/>
    <property type="match status" value="1"/>
</dbReference>
<dbReference type="PANTHER" id="PTHR36924:SF1">
    <property type="entry name" value="ANTITOXIN HIGA-1"/>
    <property type="match status" value="1"/>
</dbReference>
<dbReference type="PANTHER" id="PTHR36924">
    <property type="entry name" value="ANTITOXIN HIGA-1"/>
    <property type="match status" value="1"/>
</dbReference>
<dbReference type="EMBL" id="CP009248">
    <property type="protein sequence ID" value="APT90800.1"/>
    <property type="molecule type" value="Genomic_DNA"/>
</dbReference>
<dbReference type="Proteomes" id="UP000185469">
    <property type="component" value="Chromosome"/>
</dbReference>
<proteinExistence type="predicted"/>
<keyword evidence="4" id="KW-1185">Reference proteome</keyword>
<dbReference type="RefSeq" id="WP_075692042.1">
    <property type="nucleotide sequence ID" value="NZ_CP009248.1"/>
</dbReference>
<reference evidence="3 4" key="1">
    <citation type="submission" date="2014-08" db="EMBL/GenBank/DDBJ databases">
        <title>Complete genome sequence of Corynebacterium sphenisci CECT 5990(T) (=DSM 44792(T)), isolated from healthy wild penguins.</title>
        <authorList>
            <person name="Ruckert C."/>
            <person name="Albersmeier A."/>
            <person name="Winkler A."/>
            <person name="Kalinowski J."/>
        </authorList>
    </citation>
    <scope>NUCLEOTIDE SEQUENCE [LARGE SCALE GENOMIC DNA]</scope>
    <source>
        <strain evidence="3 4">DSM 44792</strain>
    </source>
</reference>
<feature type="domain" description="HTH cro/C1-type" evidence="2">
    <location>
        <begin position="15"/>
        <end position="69"/>
    </location>
</feature>
<dbReference type="PROSITE" id="PS50943">
    <property type="entry name" value="HTH_CROC1"/>
    <property type="match status" value="1"/>
</dbReference>
<dbReference type="STRING" id="1437874.CSPHI_06775"/>
<evidence type="ECO:0000259" key="2">
    <source>
        <dbReference type="PROSITE" id="PS50943"/>
    </source>
</evidence>
<keyword evidence="1" id="KW-0238">DNA-binding</keyword>
<dbReference type="SMART" id="SM00530">
    <property type="entry name" value="HTH_XRE"/>
    <property type="match status" value="1"/>
</dbReference>
<dbReference type="KEGG" id="csph:CSPHI_06775"/>
<protein>
    <recommendedName>
        <fullName evidence="2">HTH cro/C1-type domain-containing protein</fullName>
    </recommendedName>
</protein>
<gene>
    <name evidence="3" type="ORF">CSPHI_06775</name>
</gene>
<organism evidence="3 4">
    <name type="scientific">Corynebacterium sphenisci DSM 44792</name>
    <dbReference type="NCBI Taxonomy" id="1437874"/>
    <lineage>
        <taxon>Bacteria</taxon>
        <taxon>Bacillati</taxon>
        <taxon>Actinomycetota</taxon>
        <taxon>Actinomycetes</taxon>
        <taxon>Mycobacteriales</taxon>
        <taxon>Corynebacteriaceae</taxon>
        <taxon>Corynebacterium</taxon>
    </lineage>
</organism>
<dbReference type="AlphaFoldDB" id="A0A1L7CY89"/>